<keyword evidence="3" id="KW-1185">Reference proteome</keyword>
<protein>
    <submittedName>
        <fullName evidence="2">Uncharacterized protein</fullName>
    </submittedName>
</protein>
<feature type="region of interest" description="Disordered" evidence="1">
    <location>
        <begin position="52"/>
        <end position="81"/>
    </location>
</feature>
<comment type="caution">
    <text evidence="2">The sequence shown here is derived from an EMBL/GenBank/DDBJ whole genome shotgun (WGS) entry which is preliminary data.</text>
</comment>
<evidence type="ECO:0000313" key="3">
    <source>
        <dbReference type="Proteomes" id="UP000622797"/>
    </source>
</evidence>
<organism evidence="2 3">
    <name type="scientific">Fusarium sarcochroum</name>
    <dbReference type="NCBI Taxonomy" id="1208366"/>
    <lineage>
        <taxon>Eukaryota</taxon>
        <taxon>Fungi</taxon>
        <taxon>Dikarya</taxon>
        <taxon>Ascomycota</taxon>
        <taxon>Pezizomycotina</taxon>
        <taxon>Sordariomycetes</taxon>
        <taxon>Hypocreomycetidae</taxon>
        <taxon>Hypocreales</taxon>
        <taxon>Nectriaceae</taxon>
        <taxon>Fusarium</taxon>
        <taxon>Fusarium lateritium species complex</taxon>
    </lineage>
</organism>
<dbReference type="EMBL" id="JABEXW010000719">
    <property type="protein sequence ID" value="KAF4957649.1"/>
    <property type="molecule type" value="Genomic_DNA"/>
</dbReference>
<reference evidence="2" key="2">
    <citation type="submission" date="2020-05" db="EMBL/GenBank/DDBJ databases">
        <authorList>
            <person name="Kim H.-S."/>
            <person name="Proctor R.H."/>
            <person name="Brown D.W."/>
        </authorList>
    </citation>
    <scope>NUCLEOTIDE SEQUENCE</scope>
    <source>
        <strain evidence="2">NRRL 20472</strain>
    </source>
</reference>
<gene>
    <name evidence="2" type="ORF">FSARC_11236</name>
</gene>
<feature type="compositionally biased region" description="Polar residues" evidence="1">
    <location>
        <begin position="52"/>
        <end position="62"/>
    </location>
</feature>
<evidence type="ECO:0000313" key="2">
    <source>
        <dbReference type="EMBL" id="KAF4957649.1"/>
    </source>
</evidence>
<dbReference type="Proteomes" id="UP000622797">
    <property type="component" value="Unassembled WGS sequence"/>
</dbReference>
<dbReference type="OrthoDB" id="5085208at2759"/>
<reference evidence="2" key="1">
    <citation type="journal article" date="2020" name="BMC Genomics">
        <title>Correction to: Identification and distribution of gene clusters required for synthesis of sphingolipid metabolism inhibitors in diverse species of the filamentous fungus Fusarium.</title>
        <authorList>
            <person name="Kim H.S."/>
            <person name="Lohmar J.M."/>
            <person name="Busman M."/>
            <person name="Brown D.W."/>
            <person name="Naumann T.A."/>
            <person name="Divon H.H."/>
            <person name="Lysoe E."/>
            <person name="Uhlig S."/>
            <person name="Proctor R.H."/>
        </authorList>
    </citation>
    <scope>NUCLEOTIDE SEQUENCE</scope>
    <source>
        <strain evidence="2">NRRL 20472</strain>
    </source>
</reference>
<dbReference type="AlphaFoldDB" id="A0A8H4X1K2"/>
<accession>A0A8H4X1K2</accession>
<name>A0A8H4X1K2_9HYPO</name>
<sequence length="539" mass="61337">MLDITNLALKCGVTLDDLWKSDGLFRTTMKKRNINTLGTNLCNHVSEALENQNSSRIRSRTSPPLEAELDRNFDDPDQSFRNPEQQTACLVKAQRSWSTRYPGAPKRIFNDDIEVEDLSDIPNPTEGGRCAKSLRYDDIIDFFSDVSTPDANDGTDHPMEKMRHAKLPSAEEIDRQLRSDVEMSDPVLDFLARLTFALFWTPTPEKPTAHLLDALRPCDDASLSQASRDLNEHQAAAQTGRRFERWLKRRFPDHKVTYESQECVQQPDAVSSGVYVLINIRRLLVGQALNEVSEPKFARDLLLNMLVQANIDKCPLLSAKDASLLRKVRTFQSELVESETSCYQAEGSATIIPSTPLQQGQPYNATPLHFSNFVQVALSLGSEEKLQFRLAHQYERLEAIDRALVEKKLTESHTGSSIETIERIYHTVESSIRLSQAKSKSSRPDTELSLSRHGIDTVFVNFQTALSDSIRDEVGHETINIILKNKQEELEAARSAQANNQRQISFLKKKKIRKEGHIARLWRDIKTRQRHNDVEKRVF</sequence>
<proteinExistence type="predicted"/>
<evidence type="ECO:0000256" key="1">
    <source>
        <dbReference type="SAM" id="MobiDB-lite"/>
    </source>
</evidence>